<evidence type="ECO:0000256" key="6">
    <source>
        <dbReference type="ARBA" id="ARBA00023235"/>
    </source>
</evidence>
<dbReference type="Gene3D" id="3.10.50.40">
    <property type="match status" value="2"/>
</dbReference>
<dbReference type="Gene3D" id="1.10.4030.10">
    <property type="entry name" value="Porin chaperone SurA, peptide-binding domain"/>
    <property type="match status" value="1"/>
</dbReference>
<evidence type="ECO:0000259" key="8">
    <source>
        <dbReference type="PROSITE" id="PS50198"/>
    </source>
</evidence>
<evidence type="ECO:0000313" key="9">
    <source>
        <dbReference type="EMBL" id="SFN60417.1"/>
    </source>
</evidence>
<sequence precursor="true">MKPLQHTLAIAALAIPLFASAAVVTADRVVAVVNRSVITKLELDERVKSIRQNLARSGTQAPPASVLEQEALDRMVTEQVLLEQAKTLGIQVDDTQLEQALARIAQNNKLTLPELRKQLEKDGINWKRFGAEIRQEMTLAFLREREIDNKVIVTDSEVADYLHLNANKPQREYRLAQIMVSLPENATPEQIQAKRARILAARQELAEGKDFNAVAAIYSNAPDAANGGVLGWRPAGSLAPAFVELLDQMPAGGMTDIVRSASGLHLFKLLDKREQSDKMVIRQTHARHILIRTNEIVSETDAQQKLAQIRARLQHNEKFEELARLYSDDTSAAKGGELGWISPGETVPDFEQAMNRLQPGEISPPVKSPFGFHLIQVLERRDQDVTQENRRMKVRLELKQRKAEESYEDWVRQLRDKAYISIRLKDE</sequence>
<dbReference type="InterPro" id="IPR023034">
    <property type="entry name" value="PPIase_SurA"/>
</dbReference>
<dbReference type="InterPro" id="IPR023058">
    <property type="entry name" value="PPIase_PpiC_CS"/>
</dbReference>
<keyword evidence="10" id="KW-1185">Reference proteome</keyword>
<proteinExistence type="inferred from homology"/>
<keyword evidence="5 7" id="KW-0143">Chaperone</keyword>
<keyword evidence="2 7" id="KW-0677">Repeat</keyword>
<feature type="domain" description="PpiC" evidence="8">
    <location>
        <begin position="170"/>
        <end position="271"/>
    </location>
</feature>
<dbReference type="PROSITE" id="PS50198">
    <property type="entry name" value="PPIC_PPIASE_2"/>
    <property type="match status" value="2"/>
</dbReference>
<keyword evidence="6 7" id="KW-0413">Isomerase</keyword>
<dbReference type="GO" id="GO:0042277">
    <property type="term" value="F:peptide binding"/>
    <property type="evidence" value="ECO:0007669"/>
    <property type="project" value="InterPro"/>
</dbReference>
<evidence type="ECO:0000256" key="7">
    <source>
        <dbReference type="HAMAP-Rule" id="MF_01183"/>
    </source>
</evidence>
<dbReference type="AlphaFoldDB" id="A0A1I5ADC4"/>
<dbReference type="HAMAP" id="MF_01183">
    <property type="entry name" value="Chaperone_SurA"/>
    <property type="match status" value="1"/>
</dbReference>
<evidence type="ECO:0000256" key="4">
    <source>
        <dbReference type="ARBA" id="ARBA00023110"/>
    </source>
</evidence>
<feature type="chain" id="PRO_5017490904" description="Chaperone SurA" evidence="7">
    <location>
        <begin position="22"/>
        <end position="427"/>
    </location>
</feature>
<feature type="signal peptide" evidence="7">
    <location>
        <begin position="1"/>
        <end position="21"/>
    </location>
</feature>
<comment type="domain">
    <text evidence="7">The PPIase activity resides only in the second parvulin domain. The N-terminal region and the C-terminal tail are necessary and sufficient for the chaperone activity of SurA. The PPIase activity is dispensable for SurA to function as a chaperone. The N-terminal region and the C-terminal tail are also required for porin recognition.</text>
</comment>
<dbReference type="GO" id="GO:0051082">
    <property type="term" value="F:unfolded protein binding"/>
    <property type="evidence" value="ECO:0007669"/>
    <property type="project" value="UniProtKB-UniRule"/>
</dbReference>
<dbReference type="Pfam" id="PF09312">
    <property type="entry name" value="SurA_N"/>
    <property type="match status" value="1"/>
</dbReference>
<dbReference type="InterPro" id="IPR046357">
    <property type="entry name" value="PPIase_dom_sf"/>
</dbReference>
<evidence type="ECO:0000256" key="5">
    <source>
        <dbReference type="ARBA" id="ARBA00023186"/>
    </source>
</evidence>
<dbReference type="GO" id="GO:0030288">
    <property type="term" value="C:outer membrane-bounded periplasmic space"/>
    <property type="evidence" value="ECO:0007669"/>
    <property type="project" value="InterPro"/>
</dbReference>
<dbReference type="Pfam" id="PF00639">
    <property type="entry name" value="Rotamase"/>
    <property type="match status" value="1"/>
</dbReference>
<dbReference type="RefSeq" id="WP_091195006.1">
    <property type="nucleotide sequence ID" value="NZ_FOVE01000013.1"/>
</dbReference>
<comment type="function">
    <text evidence="7">Chaperone involved in the correct folding and assembly of outer membrane proteins. Recognizes specific patterns of aromatic residues and the orientation of their side chains, which are found more frequently in integral outer membrane proteins. May act in both early periplasmic and late outer membrane-associated steps of protein maturation.</text>
</comment>
<keyword evidence="3 7" id="KW-0574">Periplasm</keyword>
<feature type="domain" description="PpiC" evidence="8">
    <location>
        <begin position="281"/>
        <end position="379"/>
    </location>
</feature>
<keyword evidence="4 7" id="KW-0697">Rotamase</keyword>
<dbReference type="PANTHER" id="PTHR47637:SF1">
    <property type="entry name" value="CHAPERONE SURA"/>
    <property type="match status" value="1"/>
</dbReference>
<dbReference type="EMBL" id="FOVE01000013">
    <property type="protein sequence ID" value="SFN60417.1"/>
    <property type="molecule type" value="Genomic_DNA"/>
</dbReference>
<organism evidence="9 10">
    <name type="scientific">Formivibrio citricus</name>
    <dbReference type="NCBI Taxonomy" id="83765"/>
    <lineage>
        <taxon>Bacteria</taxon>
        <taxon>Pseudomonadati</taxon>
        <taxon>Pseudomonadota</taxon>
        <taxon>Betaproteobacteria</taxon>
        <taxon>Neisseriales</taxon>
        <taxon>Chitinibacteraceae</taxon>
        <taxon>Formivibrio</taxon>
    </lineage>
</organism>
<dbReference type="InterPro" id="IPR050280">
    <property type="entry name" value="OMP_Chaperone_SurA"/>
</dbReference>
<evidence type="ECO:0000256" key="2">
    <source>
        <dbReference type="ARBA" id="ARBA00022737"/>
    </source>
</evidence>
<evidence type="ECO:0000256" key="3">
    <source>
        <dbReference type="ARBA" id="ARBA00022764"/>
    </source>
</evidence>
<reference evidence="10" key="1">
    <citation type="submission" date="2016-10" db="EMBL/GenBank/DDBJ databases">
        <authorList>
            <person name="Varghese N."/>
            <person name="Submissions S."/>
        </authorList>
    </citation>
    <scope>NUCLEOTIDE SEQUENCE [LARGE SCALE GENOMIC DNA]</scope>
    <source>
        <strain evidence="10">DSM 6150</strain>
    </source>
</reference>
<keyword evidence="1 7" id="KW-0732">Signal</keyword>
<evidence type="ECO:0000313" key="10">
    <source>
        <dbReference type="Proteomes" id="UP000242869"/>
    </source>
</evidence>
<evidence type="ECO:0000256" key="1">
    <source>
        <dbReference type="ARBA" id="ARBA00022729"/>
    </source>
</evidence>
<gene>
    <name evidence="7" type="primary">surA</name>
    <name evidence="9" type="ORF">SAMN05660284_01863</name>
</gene>
<comment type="subcellular location">
    <subcellularLocation>
        <location evidence="7">Periplasm</location>
    </subcellularLocation>
    <text evidence="7">Is capable of associating with the outer membrane.</text>
</comment>
<dbReference type="Pfam" id="PF13616">
    <property type="entry name" value="Rotamase_3"/>
    <property type="match status" value="1"/>
</dbReference>
<dbReference type="InterPro" id="IPR000297">
    <property type="entry name" value="PPIase_PpiC"/>
</dbReference>
<dbReference type="GO" id="GO:0050821">
    <property type="term" value="P:protein stabilization"/>
    <property type="evidence" value="ECO:0007669"/>
    <property type="project" value="InterPro"/>
</dbReference>
<dbReference type="GO" id="GO:0043165">
    <property type="term" value="P:Gram-negative-bacterium-type cell outer membrane assembly"/>
    <property type="evidence" value="ECO:0007669"/>
    <property type="project" value="InterPro"/>
</dbReference>
<dbReference type="OrthoDB" id="14196at2"/>
<dbReference type="SUPFAM" id="SSF54534">
    <property type="entry name" value="FKBP-like"/>
    <property type="match status" value="2"/>
</dbReference>
<protein>
    <recommendedName>
        <fullName evidence="7">Chaperone SurA</fullName>
    </recommendedName>
    <alternativeName>
        <fullName evidence="7">Peptidyl-prolyl cis-trans isomerase SurA</fullName>
        <shortName evidence="7">PPIase SurA</shortName>
        <ecNumber evidence="7">5.2.1.8</ecNumber>
    </alternativeName>
    <alternativeName>
        <fullName evidence="7">Rotamase SurA</fullName>
    </alternativeName>
</protein>
<accession>A0A1I5ADC4</accession>
<dbReference type="Proteomes" id="UP000242869">
    <property type="component" value="Unassembled WGS sequence"/>
</dbReference>
<dbReference type="GO" id="GO:0006457">
    <property type="term" value="P:protein folding"/>
    <property type="evidence" value="ECO:0007669"/>
    <property type="project" value="UniProtKB-UniRule"/>
</dbReference>
<dbReference type="EC" id="5.2.1.8" evidence="7"/>
<dbReference type="InterPro" id="IPR027304">
    <property type="entry name" value="Trigger_fact/SurA_dom_sf"/>
</dbReference>
<dbReference type="GO" id="GO:0003755">
    <property type="term" value="F:peptidyl-prolyl cis-trans isomerase activity"/>
    <property type="evidence" value="ECO:0007669"/>
    <property type="project" value="UniProtKB-UniRule"/>
</dbReference>
<dbReference type="PROSITE" id="PS01096">
    <property type="entry name" value="PPIC_PPIASE_1"/>
    <property type="match status" value="1"/>
</dbReference>
<name>A0A1I5ADC4_9NEIS</name>
<comment type="catalytic activity">
    <reaction evidence="7">
        <text>[protein]-peptidylproline (omega=180) = [protein]-peptidylproline (omega=0)</text>
        <dbReference type="Rhea" id="RHEA:16237"/>
        <dbReference type="Rhea" id="RHEA-COMP:10747"/>
        <dbReference type="Rhea" id="RHEA-COMP:10748"/>
        <dbReference type="ChEBI" id="CHEBI:83833"/>
        <dbReference type="ChEBI" id="CHEBI:83834"/>
        <dbReference type="EC" id="5.2.1.8"/>
    </reaction>
</comment>
<dbReference type="STRING" id="83765.SAMN05660284_01863"/>
<dbReference type="SUPFAM" id="SSF109998">
    <property type="entry name" value="Triger factor/SurA peptide-binding domain-like"/>
    <property type="match status" value="1"/>
</dbReference>
<dbReference type="PANTHER" id="PTHR47637">
    <property type="entry name" value="CHAPERONE SURA"/>
    <property type="match status" value="1"/>
</dbReference>
<dbReference type="InterPro" id="IPR015391">
    <property type="entry name" value="SurA_N"/>
</dbReference>